<dbReference type="GO" id="GO:0005886">
    <property type="term" value="C:plasma membrane"/>
    <property type="evidence" value="ECO:0007669"/>
    <property type="project" value="UniProtKB-SubCell"/>
</dbReference>
<evidence type="ECO:0000313" key="14">
    <source>
        <dbReference type="Proteomes" id="UP000542720"/>
    </source>
</evidence>
<evidence type="ECO:0000256" key="1">
    <source>
        <dbReference type="ARBA" id="ARBA00004377"/>
    </source>
</evidence>
<feature type="domain" description="GspL periplasmic" evidence="12">
    <location>
        <begin position="223"/>
        <end position="378"/>
    </location>
</feature>
<dbReference type="NCBIfam" id="TIGR01709">
    <property type="entry name" value="typeII_sec_gspL"/>
    <property type="match status" value="1"/>
</dbReference>
<evidence type="ECO:0000256" key="2">
    <source>
        <dbReference type="ARBA" id="ARBA00005318"/>
    </source>
</evidence>
<dbReference type="GO" id="GO:0009276">
    <property type="term" value="C:Gram-negative-bacterium-type cell wall"/>
    <property type="evidence" value="ECO:0007669"/>
    <property type="project" value="InterPro"/>
</dbReference>
<proteinExistence type="inferred from homology"/>
<comment type="subcellular location">
    <subcellularLocation>
        <location evidence="1">Cell inner membrane</location>
        <topology evidence="1">Single-pass membrane protein</topology>
    </subcellularLocation>
</comment>
<reference evidence="13 14" key="1">
    <citation type="submission" date="2020-08" db="EMBL/GenBank/DDBJ databases">
        <authorList>
            <person name="Kim C.M."/>
        </authorList>
    </citation>
    <scope>NUCLEOTIDE SEQUENCE [LARGE SCALE GENOMIC DNA]</scope>
    <source>
        <strain evidence="13 14">UL070</strain>
    </source>
</reference>
<evidence type="ECO:0000256" key="7">
    <source>
        <dbReference type="ARBA" id="ARBA00022927"/>
    </source>
</evidence>
<organism evidence="13 14">
    <name type="scientific">Aquipseudomonas ullengensis</name>
    <dbReference type="NCBI Taxonomy" id="2759166"/>
    <lineage>
        <taxon>Bacteria</taxon>
        <taxon>Pseudomonadati</taxon>
        <taxon>Pseudomonadota</taxon>
        <taxon>Gammaproteobacteria</taxon>
        <taxon>Pseudomonadales</taxon>
        <taxon>Pseudomonadaceae</taxon>
        <taxon>Aquipseudomonas</taxon>
    </lineage>
</organism>
<comment type="caution">
    <text evidence="13">The sequence shown here is derived from an EMBL/GenBank/DDBJ whole genome shotgun (WGS) entry which is preliminary data.</text>
</comment>
<keyword evidence="6" id="KW-0812">Transmembrane</keyword>
<keyword evidence="5" id="KW-0997">Cell inner membrane</keyword>
<dbReference type="RefSeq" id="WP_183088592.1">
    <property type="nucleotide sequence ID" value="NZ_JACJUD010000002.1"/>
</dbReference>
<protein>
    <recommendedName>
        <fullName evidence="10">Type II secretion system protein L</fullName>
        <shortName evidence="10">T2SS protein L</shortName>
    </recommendedName>
</protein>
<comment type="similarity">
    <text evidence="2 10">Belongs to the GSP L family.</text>
</comment>
<keyword evidence="8" id="KW-1133">Transmembrane helix</keyword>
<keyword evidence="9" id="KW-0472">Membrane</keyword>
<dbReference type="InterPro" id="IPR024230">
    <property type="entry name" value="GspL_cyto_dom"/>
</dbReference>
<evidence type="ECO:0000313" key="13">
    <source>
        <dbReference type="EMBL" id="MBB2495040.1"/>
    </source>
</evidence>
<dbReference type="InterPro" id="IPR007812">
    <property type="entry name" value="T2SS_protein-GspL"/>
</dbReference>
<keyword evidence="4" id="KW-1003">Cell membrane</keyword>
<gene>
    <name evidence="13" type="primary">gspL</name>
    <name evidence="13" type="ORF">H3H51_08410</name>
</gene>
<name>A0A7W4LKW4_9GAMM</name>
<keyword evidence="14" id="KW-1185">Reference proteome</keyword>
<evidence type="ECO:0000259" key="12">
    <source>
        <dbReference type="Pfam" id="PF12693"/>
    </source>
</evidence>
<dbReference type="EMBL" id="JACJUD010000002">
    <property type="protein sequence ID" value="MBB2495040.1"/>
    <property type="molecule type" value="Genomic_DNA"/>
</dbReference>
<evidence type="ECO:0000259" key="11">
    <source>
        <dbReference type="Pfam" id="PF05134"/>
    </source>
</evidence>
<dbReference type="Gene3D" id="3.30.1360.100">
    <property type="entry name" value="General secretion pathway protein M, EpsM"/>
    <property type="match status" value="1"/>
</dbReference>
<sequence>MSPLSLFLPPQACAGADPELLVQRVTGPLCEPMPFAQALPKTDQAWRLVLPVEAVTVCAVALPITKARWLAKALPFAVEELLAEDVEQFHLCVGEVLADGRHRVYAVRRAWLSAWLVLCAGNPPQRIEVDADLLVGEGTQLLCMGQRWLLGGSGDVRLALRPQDWPQLAEQCPTPRVAHVDDEQAVPALIDECQQIGQPFVWLAQQRAPGNLAQGEFARREASSGLQAWRPLLALAGLWLLLQWGFNLVQGWQLEREAQRYAEANEALYHELFPEDRKLINLRAQFDQHLGESGDAGGGRLLGLLDQAAVAINAENGQVQVEQLDYSAQRGDLAFSLQARDFAALERLRTQLLEAGVAVEMGSASREDDGVSARLVIGGNG</sequence>
<keyword evidence="7 10" id="KW-0653">Protein transport</keyword>
<dbReference type="PIRSF" id="PIRSF015761">
    <property type="entry name" value="Protein_L"/>
    <property type="match status" value="1"/>
</dbReference>
<evidence type="ECO:0000256" key="10">
    <source>
        <dbReference type="PIRNR" id="PIRNR015761"/>
    </source>
</evidence>
<dbReference type="Gene3D" id="3.30.420.380">
    <property type="match status" value="1"/>
</dbReference>
<dbReference type="InterPro" id="IPR025691">
    <property type="entry name" value="GspL_pp_dom"/>
</dbReference>
<evidence type="ECO:0000256" key="6">
    <source>
        <dbReference type="ARBA" id="ARBA00022692"/>
    </source>
</evidence>
<dbReference type="InterPro" id="IPR043129">
    <property type="entry name" value="ATPase_NBD"/>
</dbReference>
<dbReference type="SUPFAM" id="SSF53067">
    <property type="entry name" value="Actin-like ATPase domain"/>
    <property type="match status" value="1"/>
</dbReference>
<evidence type="ECO:0000256" key="8">
    <source>
        <dbReference type="ARBA" id="ARBA00022989"/>
    </source>
</evidence>
<comment type="function">
    <text evidence="10">Inner membrane component of the type II secretion system required for the energy-dependent secretion of extracellular factors such as proteases and toxins from the periplasm.</text>
</comment>
<accession>A0A7W4LKW4</accession>
<dbReference type="CDD" id="cd24017">
    <property type="entry name" value="ASKHA_T2SSL_N"/>
    <property type="match status" value="1"/>
</dbReference>
<dbReference type="AlphaFoldDB" id="A0A7W4LKW4"/>
<evidence type="ECO:0000256" key="5">
    <source>
        <dbReference type="ARBA" id="ARBA00022519"/>
    </source>
</evidence>
<evidence type="ECO:0000256" key="3">
    <source>
        <dbReference type="ARBA" id="ARBA00022448"/>
    </source>
</evidence>
<dbReference type="Pfam" id="PF05134">
    <property type="entry name" value="T2SSL"/>
    <property type="match status" value="1"/>
</dbReference>
<feature type="domain" description="GspL cytoplasmic actin-ATPase-like" evidence="11">
    <location>
        <begin position="43"/>
        <end position="219"/>
    </location>
</feature>
<dbReference type="GO" id="GO:0015628">
    <property type="term" value="P:protein secretion by the type II secretion system"/>
    <property type="evidence" value="ECO:0007669"/>
    <property type="project" value="InterPro"/>
</dbReference>
<evidence type="ECO:0000256" key="9">
    <source>
        <dbReference type="ARBA" id="ARBA00023136"/>
    </source>
</evidence>
<dbReference type="GO" id="GO:0015627">
    <property type="term" value="C:type II protein secretion system complex"/>
    <property type="evidence" value="ECO:0007669"/>
    <property type="project" value="InterPro"/>
</dbReference>
<keyword evidence="3 10" id="KW-0813">Transport</keyword>
<dbReference type="Proteomes" id="UP000542720">
    <property type="component" value="Unassembled WGS sequence"/>
</dbReference>
<evidence type="ECO:0000256" key="4">
    <source>
        <dbReference type="ARBA" id="ARBA00022475"/>
    </source>
</evidence>
<dbReference type="Pfam" id="PF12693">
    <property type="entry name" value="GspL_C"/>
    <property type="match status" value="1"/>
</dbReference>